<dbReference type="EMBL" id="NJBN01000002">
    <property type="protein sequence ID" value="TKJ41773.1"/>
    <property type="molecule type" value="Genomic_DNA"/>
</dbReference>
<dbReference type="EC" id="2.1.2.9" evidence="2 5"/>
<dbReference type="NCBIfam" id="TIGR00460">
    <property type="entry name" value="fmt"/>
    <property type="match status" value="1"/>
</dbReference>
<evidence type="ECO:0000256" key="4">
    <source>
        <dbReference type="ARBA" id="ARBA00022917"/>
    </source>
</evidence>
<dbReference type="CDD" id="cd08704">
    <property type="entry name" value="Met_tRNA_FMT_C"/>
    <property type="match status" value="1"/>
</dbReference>
<sequence>MKVAFFGTPDFAKPSLKTLAESEYEVVGVVTAPNKPRGRGRLPAPTAIAIEAEILSLPILKPISLKDRTFLDELRKWNADIFVVVAFRILPEEVFGMASGGSINLHASLLPAYRGAAPIQWALWNGETTTGLTTFQIEKKVDTGNILLQRQVQIGESDDAGSLSEKLSLQGASLLLETIDGLESGMIKPQRQDTSKATPAPKITDEHTKIDWNRSASEIRNQIRALSPKPGAFTRIDGQTLKIFRSEIIENKDKSAPGSLTISDDGIVANTGDNKLKLTDIQLQGKKRMETSAFLRGYRLRGTFKIDVTGG</sequence>
<protein>
    <recommendedName>
        <fullName evidence="2 5">Methionyl-tRNA formyltransferase</fullName>
        <ecNumber evidence="2 5">2.1.2.9</ecNumber>
    </recommendedName>
</protein>
<dbReference type="InterPro" id="IPR005793">
    <property type="entry name" value="Formyl_trans_C"/>
</dbReference>
<dbReference type="PANTHER" id="PTHR11138">
    <property type="entry name" value="METHIONYL-TRNA FORMYLTRANSFERASE"/>
    <property type="match status" value="1"/>
</dbReference>
<dbReference type="Pfam" id="PF02911">
    <property type="entry name" value="Formyl_trans_C"/>
    <property type="match status" value="1"/>
</dbReference>
<gene>
    <name evidence="5" type="primary">fmt</name>
    <name evidence="8" type="ORF">CEE37_04175</name>
</gene>
<dbReference type="InterPro" id="IPR005794">
    <property type="entry name" value="Fmt"/>
</dbReference>
<dbReference type="SUPFAM" id="SSF50486">
    <property type="entry name" value="FMT C-terminal domain-like"/>
    <property type="match status" value="1"/>
</dbReference>
<comment type="catalytic activity">
    <reaction evidence="5">
        <text>L-methionyl-tRNA(fMet) + (6R)-10-formyltetrahydrofolate = N-formyl-L-methionyl-tRNA(fMet) + (6S)-5,6,7,8-tetrahydrofolate + H(+)</text>
        <dbReference type="Rhea" id="RHEA:24380"/>
        <dbReference type="Rhea" id="RHEA-COMP:9952"/>
        <dbReference type="Rhea" id="RHEA-COMP:9953"/>
        <dbReference type="ChEBI" id="CHEBI:15378"/>
        <dbReference type="ChEBI" id="CHEBI:57453"/>
        <dbReference type="ChEBI" id="CHEBI:78530"/>
        <dbReference type="ChEBI" id="CHEBI:78844"/>
        <dbReference type="ChEBI" id="CHEBI:195366"/>
        <dbReference type="EC" id="2.1.2.9"/>
    </reaction>
</comment>
<evidence type="ECO:0000313" key="8">
    <source>
        <dbReference type="EMBL" id="TKJ41773.1"/>
    </source>
</evidence>
<feature type="domain" description="Formyl transferase N-terminal" evidence="6">
    <location>
        <begin position="1"/>
        <end position="178"/>
    </location>
</feature>
<dbReference type="InterPro" id="IPR036477">
    <property type="entry name" value="Formyl_transf_N_sf"/>
</dbReference>
<reference evidence="8 9" key="1">
    <citation type="submission" date="2017-06" db="EMBL/GenBank/DDBJ databases">
        <title>Novel microbial phyla capable of carbon fixation and sulfur reduction in deep-sea sediments.</title>
        <authorList>
            <person name="Huang J."/>
            <person name="Baker B."/>
            <person name="Wang Y."/>
        </authorList>
    </citation>
    <scope>NUCLEOTIDE SEQUENCE [LARGE SCALE GENOMIC DNA]</scope>
    <source>
        <strain evidence="8">B3_LCP</strain>
    </source>
</reference>
<dbReference type="InterPro" id="IPR044135">
    <property type="entry name" value="Met-tRNA-FMT_C"/>
</dbReference>
<feature type="domain" description="Formyl transferase C-terminal" evidence="7">
    <location>
        <begin position="202"/>
        <end position="299"/>
    </location>
</feature>
<feature type="binding site" evidence="5">
    <location>
        <begin position="108"/>
        <end position="111"/>
    </location>
    <ligand>
        <name>(6S)-5,6,7,8-tetrahydrofolate</name>
        <dbReference type="ChEBI" id="CHEBI:57453"/>
    </ligand>
</feature>
<dbReference type="InterPro" id="IPR011034">
    <property type="entry name" value="Formyl_transferase-like_C_sf"/>
</dbReference>
<dbReference type="InterPro" id="IPR002376">
    <property type="entry name" value="Formyl_transf_N"/>
</dbReference>
<evidence type="ECO:0000256" key="1">
    <source>
        <dbReference type="ARBA" id="ARBA00010699"/>
    </source>
</evidence>
<dbReference type="SUPFAM" id="SSF53328">
    <property type="entry name" value="Formyltransferase"/>
    <property type="match status" value="1"/>
</dbReference>
<evidence type="ECO:0000259" key="6">
    <source>
        <dbReference type="Pfam" id="PF00551"/>
    </source>
</evidence>
<evidence type="ECO:0000256" key="3">
    <source>
        <dbReference type="ARBA" id="ARBA00022679"/>
    </source>
</evidence>
<comment type="function">
    <text evidence="5">Attaches a formyl group to the free amino group of methionyl-tRNA(fMet). The formyl group appears to play a dual role in the initiator identity of N-formylmethionyl-tRNA by promoting its recognition by IF2 and preventing the misappropriation of this tRNA by the elongation apparatus.</text>
</comment>
<proteinExistence type="inferred from homology"/>
<dbReference type="GO" id="GO:0005829">
    <property type="term" value="C:cytosol"/>
    <property type="evidence" value="ECO:0007669"/>
    <property type="project" value="TreeGrafter"/>
</dbReference>
<dbReference type="AlphaFoldDB" id="A0A532V3J8"/>
<dbReference type="Proteomes" id="UP000319619">
    <property type="component" value="Unassembled WGS sequence"/>
</dbReference>
<comment type="similarity">
    <text evidence="1 5">Belongs to the Fmt family.</text>
</comment>
<evidence type="ECO:0000256" key="2">
    <source>
        <dbReference type="ARBA" id="ARBA00012261"/>
    </source>
</evidence>
<dbReference type="GO" id="GO:0004479">
    <property type="term" value="F:methionyl-tRNA formyltransferase activity"/>
    <property type="evidence" value="ECO:0007669"/>
    <property type="project" value="UniProtKB-UniRule"/>
</dbReference>
<organism evidence="8 9">
    <name type="scientific">candidate division LCP-89 bacterium B3_LCP</name>
    <dbReference type="NCBI Taxonomy" id="2012998"/>
    <lineage>
        <taxon>Bacteria</taxon>
        <taxon>Pseudomonadati</taxon>
        <taxon>Bacteria division LCP-89</taxon>
    </lineage>
</organism>
<accession>A0A532V3J8</accession>
<dbReference type="InterPro" id="IPR041711">
    <property type="entry name" value="Met-tRNA-FMT_N"/>
</dbReference>
<evidence type="ECO:0000256" key="5">
    <source>
        <dbReference type="HAMAP-Rule" id="MF_00182"/>
    </source>
</evidence>
<dbReference type="HAMAP" id="MF_00182">
    <property type="entry name" value="Formyl_trans"/>
    <property type="match status" value="1"/>
</dbReference>
<keyword evidence="3 5" id="KW-0808">Transferase</keyword>
<name>A0A532V3J8_UNCL8</name>
<dbReference type="Gene3D" id="3.40.50.12230">
    <property type="match status" value="1"/>
</dbReference>
<dbReference type="PANTHER" id="PTHR11138:SF5">
    <property type="entry name" value="METHIONYL-TRNA FORMYLTRANSFERASE, MITOCHONDRIAL"/>
    <property type="match status" value="1"/>
</dbReference>
<comment type="caution">
    <text evidence="8">The sequence shown here is derived from an EMBL/GenBank/DDBJ whole genome shotgun (WGS) entry which is preliminary data.</text>
</comment>
<evidence type="ECO:0000313" key="9">
    <source>
        <dbReference type="Proteomes" id="UP000319619"/>
    </source>
</evidence>
<dbReference type="CDD" id="cd08646">
    <property type="entry name" value="FMT_core_Met-tRNA-FMT_N"/>
    <property type="match status" value="1"/>
</dbReference>
<keyword evidence="4 5" id="KW-0648">Protein biosynthesis</keyword>
<dbReference type="Pfam" id="PF00551">
    <property type="entry name" value="Formyl_trans_N"/>
    <property type="match status" value="1"/>
</dbReference>
<evidence type="ECO:0000259" key="7">
    <source>
        <dbReference type="Pfam" id="PF02911"/>
    </source>
</evidence>